<evidence type="ECO:0000313" key="1">
    <source>
        <dbReference type="EMBL" id="KAI0063131.1"/>
    </source>
</evidence>
<name>A0ACB8T4S4_9AGAM</name>
<reference evidence="1" key="1">
    <citation type="submission" date="2021-03" db="EMBL/GenBank/DDBJ databases">
        <authorList>
            <consortium name="DOE Joint Genome Institute"/>
            <person name="Ahrendt S."/>
            <person name="Looney B.P."/>
            <person name="Miyauchi S."/>
            <person name="Morin E."/>
            <person name="Drula E."/>
            <person name="Courty P.E."/>
            <person name="Chicoki N."/>
            <person name="Fauchery L."/>
            <person name="Kohler A."/>
            <person name="Kuo A."/>
            <person name="Labutti K."/>
            <person name="Pangilinan J."/>
            <person name="Lipzen A."/>
            <person name="Riley R."/>
            <person name="Andreopoulos W."/>
            <person name="He G."/>
            <person name="Johnson J."/>
            <person name="Barry K.W."/>
            <person name="Grigoriev I.V."/>
            <person name="Nagy L."/>
            <person name="Hibbett D."/>
            <person name="Henrissat B."/>
            <person name="Matheny P.B."/>
            <person name="Labbe J."/>
            <person name="Martin F."/>
        </authorList>
    </citation>
    <scope>NUCLEOTIDE SEQUENCE</scope>
    <source>
        <strain evidence="1">HHB10654</strain>
    </source>
</reference>
<proteinExistence type="predicted"/>
<keyword evidence="2" id="KW-1185">Reference proteome</keyword>
<organism evidence="1 2">
    <name type="scientific">Artomyces pyxidatus</name>
    <dbReference type="NCBI Taxonomy" id="48021"/>
    <lineage>
        <taxon>Eukaryota</taxon>
        <taxon>Fungi</taxon>
        <taxon>Dikarya</taxon>
        <taxon>Basidiomycota</taxon>
        <taxon>Agaricomycotina</taxon>
        <taxon>Agaricomycetes</taxon>
        <taxon>Russulales</taxon>
        <taxon>Auriscalpiaceae</taxon>
        <taxon>Artomyces</taxon>
    </lineage>
</organism>
<evidence type="ECO:0000313" key="2">
    <source>
        <dbReference type="Proteomes" id="UP000814140"/>
    </source>
</evidence>
<reference evidence="1" key="2">
    <citation type="journal article" date="2022" name="New Phytol.">
        <title>Evolutionary transition to the ectomycorrhizal habit in the genomes of a hyperdiverse lineage of mushroom-forming fungi.</title>
        <authorList>
            <person name="Looney B."/>
            <person name="Miyauchi S."/>
            <person name="Morin E."/>
            <person name="Drula E."/>
            <person name="Courty P.E."/>
            <person name="Kohler A."/>
            <person name="Kuo A."/>
            <person name="LaButti K."/>
            <person name="Pangilinan J."/>
            <person name="Lipzen A."/>
            <person name="Riley R."/>
            <person name="Andreopoulos W."/>
            <person name="He G."/>
            <person name="Johnson J."/>
            <person name="Nolan M."/>
            <person name="Tritt A."/>
            <person name="Barry K.W."/>
            <person name="Grigoriev I.V."/>
            <person name="Nagy L.G."/>
            <person name="Hibbett D."/>
            <person name="Henrissat B."/>
            <person name="Matheny P.B."/>
            <person name="Labbe J."/>
            <person name="Martin F.M."/>
        </authorList>
    </citation>
    <scope>NUCLEOTIDE SEQUENCE</scope>
    <source>
        <strain evidence="1">HHB10654</strain>
    </source>
</reference>
<comment type="caution">
    <text evidence="1">The sequence shown here is derived from an EMBL/GenBank/DDBJ whole genome shotgun (WGS) entry which is preliminary data.</text>
</comment>
<sequence length="337" mass="38402">MPALPWDVYVEILEWVYRASQAKEIDYPTLCAASLVCRSWRPLAQRLLFRRVRRRLGEEYLFTNILQQNRSLGQHVRSLNVGYSVDFADLLECCPNTTELVLELPLSKAEIESAAPRLHALNLQIAVLDLHAAWDIDALLELWPSTSCLLYDYGHIYWSSRTPLWGPLISLKIPAAVFAQSYLDELVPPGVDTLREIEIDGFIPDRVPEWFARAGPHLKSFTARFPAFPSLRRHFGSLEQVVFSALVCFGYTFPESVRHVGYHCDGTELSTYCDHRGLPQLLVAIKALPHLQLVTATRASRKDVLAAIETVCRQRGVEFIIYPDAESFPRPRNVDWL</sequence>
<gene>
    <name evidence="1" type="ORF">BV25DRAFT_1915457</name>
</gene>
<accession>A0ACB8T4S4</accession>
<dbReference type="EMBL" id="MU277204">
    <property type="protein sequence ID" value="KAI0063131.1"/>
    <property type="molecule type" value="Genomic_DNA"/>
</dbReference>
<dbReference type="Proteomes" id="UP000814140">
    <property type="component" value="Unassembled WGS sequence"/>
</dbReference>
<protein>
    <submittedName>
        <fullName evidence="1">Uncharacterized protein</fullName>
    </submittedName>
</protein>